<evidence type="ECO:0000256" key="1">
    <source>
        <dbReference type="SAM" id="Phobius"/>
    </source>
</evidence>
<name>A0AAN4ZKH7_9BILA</name>
<gene>
    <name evidence="2" type="ORF">PMAYCL1PPCAC_10863</name>
    <name evidence="3" type="ORF">PMAYCL1PPCAC_10865</name>
    <name evidence="4" type="ORF">PMAYCL1PPCAC_10871</name>
</gene>
<reference evidence="5" key="1">
    <citation type="submission" date="2022-10" db="EMBL/GenBank/DDBJ databases">
        <title>Genome assembly of Pristionchus species.</title>
        <authorList>
            <person name="Yoshida K."/>
            <person name="Sommer R.J."/>
        </authorList>
    </citation>
    <scope>NUCLEOTIDE SEQUENCE [LARGE SCALE GENOMIC DNA]</scope>
    <source>
        <strain evidence="2 5">RS5460</strain>
    </source>
</reference>
<keyword evidence="1" id="KW-0472">Membrane</keyword>
<evidence type="ECO:0000313" key="3">
    <source>
        <dbReference type="EMBL" id="GMR40670.1"/>
    </source>
</evidence>
<evidence type="ECO:0000313" key="2">
    <source>
        <dbReference type="EMBL" id="GMR40668.1"/>
    </source>
</evidence>
<sequence>MSFLFKFDALLHHIDRMNFHHVHTVFISYFLILPNVGINVFADAQFAGLTVNVLCYFGLFFSNFGHLSRDSRKKEHLQISYPILHCLCMYSSSNFHL</sequence>
<keyword evidence="5" id="KW-1185">Reference proteome</keyword>
<evidence type="ECO:0000313" key="5">
    <source>
        <dbReference type="Proteomes" id="UP001328107"/>
    </source>
</evidence>
<comment type="caution">
    <text evidence="4">The sequence shown here is derived from an EMBL/GenBank/DDBJ whole genome shotgun (WGS) entry which is preliminary data.</text>
</comment>
<dbReference type="Proteomes" id="UP001328107">
    <property type="component" value="Unassembled WGS sequence"/>
</dbReference>
<dbReference type="AlphaFoldDB" id="A0AAN4ZKH7"/>
<accession>A0AAN4ZKH7</accession>
<proteinExistence type="predicted"/>
<dbReference type="EMBL" id="BTRK01000003">
    <property type="protein sequence ID" value="GMR40670.1"/>
    <property type="molecule type" value="Genomic_DNA"/>
</dbReference>
<dbReference type="EMBL" id="BTRK01000003">
    <property type="protein sequence ID" value="GMR40668.1"/>
    <property type="molecule type" value="Genomic_DNA"/>
</dbReference>
<protein>
    <submittedName>
        <fullName evidence="4">Uncharacterized protein</fullName>
    </submittedName>
</protein>
<organism evidence="4 5">
    <name type="scientific">Pristionchus mayeri</name>
    <dbReference type="NCBI Taxonomy" id="1317129"/>
    <lineage>
        <taxon>Eukaryota</taxon>
        <taxon>Metazoa</taxon>
        <taxon>Ecdysozoa</taxon>
        <taxon>Nematoda</taxon>
        <taxon>Chromadorea</taxon>
        <taxon>Rhabditida</taxon>
        <taxon>Rhabditina</taxon>
        <taxon>Diplogasteromorpha</taxon>
        <taxon>Diplogasteroidea</taxon>
        <taxon>Neodiplogasteridae</taxon>
        <taxon>Pristionchus</taxon>
    </lineage>
</organism>
<reference evidence="4" key="2">
    <citation type="submission" date="2023-06" db="EMBL/GenBank/DDBJ databases">
        <title>Genome assembly of Pristionchus species.</title>
        <authorList>
            <person name="Yoshida K."/>
            <person name="Sommer R.J."/>
        </authorList>
    </citation>
    <scope>NUCLEOTIDE SEQUENCE</scope>
    <source>
        <strain evidence="4 5">RS5460</strain>
    </source>
</reference>
<keyword evidence="1" id="KW-0812">Transmembrane</keyword>
<feature type="transmembrane region" description="Helical" evidence="1">
    <location>
        <begin position="44"/>
        <end position="64"/>
    </location>
</feature>
<keyword evidence="1" id="KW-1133">Transmembrane helix</keyword>
<dbReference type="EMBL" id="BTRK01000003">
    <property type="protein sequence ID" value="GMR40676.1"/>
    <property type="molecule type" value="Genomic_DNA"/>
</dbReference>
<feature type="transmembrane region" description="Helical" evidence="1">
    <location>
        <begin position="21"/>
        <end position="38"/>
    </location>
</feature>
<evidence type="ECO:0000313" key="4">
    <source>
        <dbReference type="EMBL" id="GMR40676.1"/>
    </source>
</evidence>